<comment type="caution">
    <text evidence="7">The sequence shown here is derived from an EMBL/GenBank/DDBJ whole genome shotgun (WGS) entry which is preliminary data.</text>
</comment>
<feature type="domain" description="DIRP" evidence="6">
    <location>
        <begin position="158"/>
        <end position="235"/>
    </location>
</feature>
<dbReference type="InParanoid" id="A0A482WHR5"/>
<evidence type="ECO:0000313" key="8">
    <source>
        <dbReference type="Proteomes" id="UP000291343"/>
    </source>
</evidence>
<accession>A0A482WHR5</accession>
<keyword evidence="8" id="KW-1185">Reference proteome</keyword>
<evidence type="ECO:0000256" key="4">
    <source>
        <dbReference type="SAM" id="Coils"/>
    </source>
</evidence>
<evidence type="ECO:0000256" key="2">
    <source>
        <dbReference type="ARBA" id="ARBA00006732"/>
    </source>
</evidence>
<evidence type="ECO:0000256" key="5">
    <source>
        <dbReference type="SAM" id="MobiDB-lite"/>
    </source>
</evidence>
<feature type="region of interest" description="Disordered" evidence="5">
    <location>
        <begin position="28"/>
        <end position="70"/>
    </location>
</feature>
<dbReference type="InterPro" id="IPR010561">
    <property type="entry name" value="LIN-9/ALY1"/>
</dbReference>
<dbReference type="InterPro" id="IPR033471">
    <property type="entry name" value="DIRP"/>
</dbReference>
<comment type="similarity">
    <text evidence="2">Belongs to the lin-9 family.</text>
</comment>
<dbReference type="FunCoup" id="A0A482WHR5">
    <property type="interactions" value="456"/>
</dbReference>
<feature type="region of interest" description="Disordered" evidence="5">
    <location>
        <begin position="88"/>
        <end position="134"/>
    </location>
</feature>
<feature type="compositionally biased region" description="Acidic residues" evidence="5">
    <location>
        <begin position="38"/>
        <end position="47"/>
    </location>
</feature>
<evidence type="ECO:0000256" key="1">
    <source>
        <dbReference type="ARBA" id="ARBA00004123"/>
    </source>
</evidence>
<dbReference type="Pfam" id="PF19438">
    <property type="entry name" value="LIN9_C"/>
    <property type="match status" value="1"/>
</dbReference>
<keyword evidence="3" id="KW-0539">Nucleus</keyword>
<dbReference type="GO" id="GO:0006357">
    <property type="term" value="P:regulation of transcription by RNA polymerase II"/>
    <property type="evidence" value="ECO:0007669"/>
    <property type="project" value="TreeGrafter"/>
</dbReference>
<feature type="coiled-coil region" evidence="4">
    <location>
        <begin position="308"/>
        <end position="363"/>
    </location>
</feature>
<protein>
    <recommendedName>
        <fullName evidence="6">DIRP domain-containing protein</fullName>
    </recommendedName>
</protein>
<name>A0A482WHR5_LAOST</name>
<reference evidence="7 8" key="1">
    <citation type="journal article" date="2017" name="Gigascience">
        <title>Genome sequence of the small brown planthopper, Laodelphax striatellus.</title>
        <authorList>
            <person name="Zhu J."/>
            <person name="Jiang F."/>
            <person name="Wang X."/>
            <person name="Yang P."/>
            <person name="Bao Y."/>
            <person name="Zhao W."/>
            <person name="Wang W."/>
            <person name="Lu H."/>
            <person name="Wang Q."/>
            <person name="Cui N."/>
            <person name="Li J."/>
            <person name="Chen X."/>
            <person name="Luo L."/>
            <person name="Yu J."/>
            <person name="Kang L."/>
            <person name="Cui F."/>
        </authorList>
    </citation>
    <scope>NUCLEOTIDE SEQUENCE [LARGE SCALE GENOMIC DNA]</scope>
    <source>
        <strain evidence="7">Lst14</strain>
    </source>
</reference>
<dbReference type="AlphaFoldDB" id="A0A482WHR5"/>
<dbReference type="EMBL" id="QKKF02034882">
    <property type="protein sequence ID" value="RZF33089.1"/>
    <property type="molecule type" value="Genomic_DNA"/>
</dbReference>
<dbReference type="GO" id="GO:0005654">
    <property type="term" value="C:nucleoplasm"/>
    <property type="evidence" value="ECO:0007669"/>
    <property type="project" value="TreeGrafter"/>
</dbReference>
<dbReference type="InterPro" id="IPR045831">
    <property type="entry name" value="LIN9_C"/>
</dbReference>
<proteinExistence type="inferred from homology"/>
<evidence type="ECO:0000313" key="7">
    <source>
        <dbReference type="EMBL" id="RZF33089.1"/>
    </source>
</evidence>
<dbReference type="PANTHER" id="PTHR21689:SF2">
    <property type="entry name" value="PROTEIN LIN-9 HOMOLOG"/>
    <property type="match status" value="1"/>
</dbReference>
<dbReference type="SMR" id="A0A482WHR5"/>
<sequence>MADELELSDASEALLSFKNGGMKFDVEADATGNLKMEVDEEEEDQQPEETPKPDPDTPILNRRGMPQRIRKKNRLFFDDDVINPFLTKPRVKNYQSKTPTKQSPKTPRSAATPKTPKTPASDSKKESPDRRLGQKIGMRLRNLLKLPKAHKWVCYEWFFSNIDKTLLGGDNDFMICLKETFPELKTRNLSRVEWCRMRRMMGKPRRCSQSNDPPDMISLSSYAQMFRPRTSSHQVGVGLGGGKGAALPVYPKLTDALSSLATAAAGDAASAASSPARPMKMYPVAMDGTIGGYPVKILEKIVRLNKILNIKRIRVEQLREMNDTYERKTSFNEAIPNDFQKHYAQLVIELEFINENLKTMLNDVQVYCQEINPDIDVVSILTPVHLKERSLIDAREIVSRYHTEPNTKDAKIIDLITDLTSLMLQVKSLSESERCAYEVEVLTRSMDEIRDKLSATNQLVFENCVGVHMRHIQSGLLLRAAAATGAANHRAAANSCPVQKAAAV</sequence>
<dbReference type="SMART" id="SM01135">
    <property type="entry name" value="DIRP"/>
    <property type="match status" value="1"/>
</dbReference>
<gene>
    <name evidence="7" type="ORF">LSTR_LSTR009818</name>
</gene>
<evidence type="ECO:0000256" key="3">
    <source>
        <dbReference type="ARBA" id="ARBA00023242"/>
    </source>
</evidence>
<dbReference type="GO" id="GO:0006351">
    <property type="term" value="P:DNA-templated transcription"/>
    <property type="evidence" value="ECO:0007669"/>
    <property type="project" value="InterPro"/>
</dbReference>
<evidence type="ECO:0000259" key="6">
    <source>
        <dbReference type="SMART" id="SM01135"/>
    </source>
</evidence>
<dbReference type="OrthoDB" id="2339771at2759"/>
<keyword evidence="4" id="KW-0175">Coiled coil</keyword>
<dbReference type="PANTHER" id="PTHR21689">
    <property type="entry name" value="LIN-9"/>
    <property type="match status" value="1"/>
</dbReference>
<dbReference type="GO" id="GO:0017053">
    <property type="term" value="C:transcription repressor complex"/>
    <property type="evidence" value="ECO:0007669"/>
    <property type="project" value="InterPro"/>
</dbReference>
<feature type="compositionally biased region" description="Polar residues" evidence="5">
    <location>
        <begin position="93"/>
        <end position="106"/>
    </location>
</feature>
<dbReference type="Proteomes" id="UP000291343">
    <property type="component" value="Unassembled WGS sequence"/>
</dbReference>
<dbReference type="GO" id="GO:0051726">
    <property type="term" value="P:regulation of cell cycle"/>
    <property type="evidence" value="ECO:0007669"/>
    <property type="project" value="TreeGrafter"/>
</dbReference>
<dbReference type="GO" id="GO:0003677">
    <property type="term" value="F:DNA binding"/>
    <property type="evidence" value="ECO:0007669"/>
    <property type="project" value="TreeGrafter"/>
</dbReference>
<dbReference type="STRING" id="195883.A0A482WHR5"/>
<comment type="subcellular location">
    <subcellularLocation>
        <location evidence="1">Nucleus</location>
    </subcellularLocation>
</comment>
<organism evidence="7 8">
    <name type="scientific">Laodelphax striatellus</name>
    <name type="common">Small brown planthopper</name>
    <name type="synonym">Delphax striatella</name>
    <dbReference type="NCBI Taxonomy" id="195883"/>
    <lineage>
        <taxon>Eukaryota</taxon>
        <taxon>Metazoa</taxon>
        <taxon>Ecdysozoa</taxon>
        <taxon>Arthropoda</taxon>
        <taxon>Hexapoda</taxon>
        <taxon>Insecta</taxon>
        <taxon>Pterygota</taxon>
        <taxon>Neoptera</taxon>
        <taxon>Paraneoptera</taxon>
        <taxon>Hemiptera</taxon>
        <taxon>Auchenorrhyncha</taxon>
        <taxon>Fulgoroidea</taxon>
        <taxon>Delphacidae</taxon>
        <taxon>Criomorphinae</taxon>
        <taxon>Laodelphax</taxon>
    </lineage>
</organism>
<feature type="compositionally biased region" description="Basic and acidic residues" evidence="5">
    <location>
        <begin position="122"/>
        <end position="132"/>
    </location>
</feature>